<dbReference type="InterPro" id="IPR017453">
    <property type="entry name" value="GCV_H_sub"/>
</dbReference>
<dbReference type="InterPro" id="IPR011053">
    <property type="entry name" value="Single_hybrid_motif"/>
</dbReference>
<dbReference type="AlphaFoldDB" id="A0ABD2PRU7"/>
<dbReference type="Proteomes" id="UP001626550">
    <property type="component" value="Unassembled WGS sequence"/>
</dbReference>
<protein>
    <recommendedName>
        <fullName evidence="5">Glycine cleavage system H protein</fullName>
    </recommendedName>
</protein>
<proteinExistence type="inferred from homology"/>
<evidence type="ECO:0000313" key="7">
    <source>
        <dbReference type="EMBL" id="KAL3309793.1"/>
    </source>
</evidence>
<evidence type="ECO:0000259" key="6">
    <source>
        <dbReference type="PROSITE" id="PS50968"/>
    </source>
</evidence>
<dbReference type="PANTHER" id="PTHR11715">
    <property type="entry name" value="GLYCINE CLEAVAGE SYSTEM H PROTEIN"/>
    <property type="match status" value="1"/>
</dbReference>
<feature type="domain" description="Lipoyl-binding" evidence="6">
    <location>
        <begin position="51"/>
        <end position="133"/>
    </location>
</feature>
<dbReference type="NCBIfam" id="NF002270">
    <property type="entry name" value="PRK01202.1"/>
    <property type="match status" value="1"/>
</dbReference>
<comment type="cofactor">
    <cofactor evidence="5">
        <name>(R)-lipoate</name>
        <dbReference type="ChEBI" id="CHEBI:83088"/>
    </cofactor>
    <text evidence="5">Binds 1 lipoyl cofactor covalently.</text>
</comment>
<keyword evidence="2 4" id="KW-0450">Lipoyl</keyword>
<name>A0ABD2PRU7_9PLAT</name>
<evidence type="ECO:0000256" key="2">
    <source>
        <dbReference type="ARBA" id="ARBA00022823"/>
    </source>
</evidence>
<organism evidence="7 8">
    <name type="scientific">Cichlidogyrus casuarinus</name>
    <dbReference type="NCBI Taxonomy" id="1844966"/>
    <lineage>
        <taxon>Eukaryota</taxon>
        <taxon>Metazoa</taxon>
        <taxon>Spiralia</taxon>
        <taxon>Lophotrochozoa</taxon>
        <taxon>Platyhelminthes</taxon>
        <taxon>Monogenea</taxon>
        <taxon>Monopisthocotylea</taxon>
        <taxon>Dactylogyridea</taxon>
        <taxon>Ancyrocephalidae</taxon>
        <taxon>Cichlidogyrus</taxon>
    </lineage>
</organism>
<dbReference type="HAMAP" id="MF_00272">
    <property type="entry name" value="GcvH"/>
    <property type="match status" value="1"/>
</dbReference>
<dbReference type="GO" id="GO:0019464">
    <property type="term" value="P:glycine decarboxylation via glycine cleavage system"/>
    <property type="evidence" value="ECO:0007669"/>
    <property type="project" value="UniProtKB-UniRule"/>
</dbReference>
<dbReference type="Pfam" id="PF01597">
    <property type="entry name" value="GCV_H"/>
    <property type="match status" value="1"/>
</dbReference>
<sequence length="158" mass="17470">MLGRSLSRGITSQASQLIRASNYFRGSTLKRNLSLLYTEKHEWFLAIDDGKGKVGISNYAQDKLGDIVFVELPQVGETLNISDKCAEVESVKAASEIYMPVSGTVVEVNKEVTETCALINKSPEDKGWLFVVELSKPAELKSLMSAEAYEDFIKSEEV</sequence>
<evidence type="ECO:0000256" key="3">
    <source>
        <dbReference type="ARBA" id="ARBA00022946"/>
    </source>
</evidence>
<keyword evidence="3 5" id="KW-0809">Transit peptide</keyword>
<dbReference type="InterPro" id="IPR033753">
    <property type="entry name" value="GCV_H/Fam206"/>
</dbReference>
<comment type="subcellular location">
    <subcellularLocation>
        <location evidence="5">Mitochondrion</location>
    </subcellularLocation>
</comment>
<dbReference type="PROSITE" id="PS50968">
    <property type="entry name" value="BIOTINYL_LIPOYL"/>
    <property type="match status" value="1"/>
</dbReference>
<gene>
    <name evidence="7" type="ORF">Ciccas_011653</name>
</gene>
<reference evidence="7 8" key="1">
    <citation type="submission" date="2024-11" db="EMBL/GenBank/DDBJ databases">
        <title>Adaptive evolution of stress response genes in parasites aligns with host niche diversity.</title>
        <authorList>
            <person name="Hahn C."/>
            <person name="Resl P."/>
        </authorList>
    </citation>
    <scope>NUCLEOTIDE SEQUENCE [LARGE SCALE GENOMIC DNA]</scope>
    <source>
        <strain evidence="7">EGGRZ-B1_66</strain>
        <tissue evidence="7">Body</tissue>
    </source>
</reference>
<comment type="subunit">
    <text evidence="5">The glycine cleavage system is composed of four proteins: P, T, L and H.</text>
</comment>
<dbReference type="EMBL" id="JBJKFK010003535">
    <property type="protein sequence ID" value="KAL3309793.1"/>
    <property type="molecule type" value="Genomic_DNA"/>
</dbReference>
<dbReference type="NCBIfam" id="TIGR00527">
    <property type="entry name" value="gcvH"/>
    <property type="match status" value="1"/>
</dbReference>
<comment type="caution">
    <text evidence="7">The sequence shown here is derived from an EMBL/GenBank/DDBJ whole genome shotgun (WGS) entry which is preliminary data.</text>
</comment>
<evidence type="ECO:0000256" key="5">
    <source>
        <dbReference type="RuleBase" id="RU364055"/>
    </source>
</evidence>
<accession>A0ABD2PRU7</accession>
<dbReference type="GO" id="GO:0005739">
    <property type="term" value="C:mitochondrion"/>
    <property type="evidence" value="ECO:0007669"/>
    <property type="project" value="UniProtKB-SubCell"/>
</dbReference>
<comment type="similarity">
    <text evidence="1 5">Belongs to the GcvH family.</text>
</comment>
<dbReference type="InterPro" id="IPR000089">
    <property type="entry name" value="Biotin_lipoyl"/>
</dbReference>
<dbReference type="PROSITE" id="PS00189">
    <property type="entry name" value="LIPOYL"/>
    <property type="match status" value="1"/>
</dbReference>
<dbReference type="PANTHER" id="PTHR11715:SF3">
    <property type="entry name" value="GLYCINE CLEAVAGE SYSTEM H PROTEIN-RELATED"/>
    <property type="match status" value="1"/>
</dbReference>
<dbReference type="InterPro" id="IPR002930">
    <property type="entry name" value="GCV_H"/>
</dbReference>
<dbReference type="Gene3D" id="2.40.50.100">
    <property type="match status" value="1"/>
</dbReference>
<feature type="modified residue" description="N6-lipoyllysine" evidence="4">
    <location>
        <position position="92"/>
    </location>
</feature>
<evidence type="ECO:0000256" key="4">
    <source>
        <dbReference type="PIRSR" id="PIRSR617453-50"/>
    </source>
</evidence>
<keyword evidence="5" id="KW-0496">Mitochondrion</keyword>
<dbReference type="GO" id="GO:0005960">
    <property type="term" value="C:glycine cleavage complex"/>
    <property type="evidence" value="ECO:0007669"/>
    <property type="project" value="UniProtKB-UniRule"/>
</dbReference>
<evidence type="ECO:0000256" key="1">
    <source>
        <dbReference type="ARBA" id="ARBA00009249"/>
    </source>
</evidence>
<dbReference type="SUPFAM" id="SSF51230">
    <property type="entry name" value="Single hybrid motif"/>
    <property type="match status" value="1"/>
</dbReference>
<keyword evidence="8" id="KW-1185">Reference proteome</keyword>
<dbReference type="CDD" id="cd06848">
    <property type="entry name" value="GCS_H"/>
    <property type="match status" value="1"/>
</dbReference>
<evidence type="ECO:0000313" key="8">
    <source>
        <dbReference type="Proteomes" id="UP001626550"/>
    </source>
</evidence>
<dbReference type="InterPro" id="IPR003016">
    <property type="entry name" value="2-oxoA_DH_lipoyl-BS"/>
</dbReference>
<comment type="function">
    <text evidence="5">The H protein shuttles the methylamine group of glycine from the P protein to the T protein.</text>
</comment>